<name>A0AAN6S9S9_9PEZI</name>
<dbReference type="GO" id="GO:0008757">
    <property type="term" value="F:S-adenosylmethionine-dependent methyltransferase activity"/>
    <property type="evidence" value="ECO:0007669"/>
    <property type="project" value="UniProtKB-ARBA"/>
</dbReference>
<dbReference type="EMBL" id="MU853754">
    <property type="protein sequence ID" value="KAK3945740.1"/>
    <property type="molecule type" value="Genomic_DNA"/>
</dbReference>
<dbReference type="PANTHER" id="PTHR14614">
    <property type="entry name" value="HEPATOCELLULAR CARCINOMA-ASSOCIATED ANTIGEN"/>
    <property type="match status" value="1"/>
</dbReference>
<dbReference type="Gene3D" id="3.40.50.150">
    <property type="entry name" value="Vaccinia Virus protein VP39"/>
    <property type="match status" value="1"/>
</dbReference>
<evidence type="ECO:0000313" key="1">
    <source>
        <dbReference type="EMBL" id="KAK3945740.1"/>
    </source>
</evidence>
<dbReference type="Proteomes" id="UP001303473">
    <property type="component" value="Unassembled WGS sequence"/>
</dbReference>
<dbReference type="SUPFAM" id="SSF53335">
    <property type="entry name" value="S-adenosyl-L-methionine-dependent methyltransferases"/>
    <property type="match status" value="1"/>
</dbReference>
<evidence type="ECO:0000313" key="2">
    <source>
        <dbReference type="Proteomes" id="UP001303473"/>
    </source>
</evidence>
<accession>A0AAN6S9S9</accession>
<comment type="caution">
    <text evidence="1">The sequence shown here is derived from an EMBL/GenBank/DDBJ whole genome shotgun (WGS) entry which is preliminary data.</text>
</comment>
<gene>
    <name evidence="1" type="ORF">QBC46DRAFT_249597</name>
</gene>
<keyword evidence="1" id="KW-0489">Methyltransferase</keyword>
<sequence length="420" mass="45332">MHYVRLLRPPATEQSRSHGQTLKLVLTIATDLGDSYLSPLAPIELSVLGASTKVDENGVSTTVPVNLTPQVGRPRWQAGMRVLKLDVPLPPQQQQQPISAIQIRPADGKLLALRTADVCADCKDGGKGLIVPVYVDMPPQDGSDARYLSFRSLRLPLTIEGNASVSYPVLQVEEEIGEARNLARHIWDGGLVAMSLIAEIGLAGNSVSGSALPILSGILRQSDGLPLNILELGCGVGILGIGITHVLGLLRPADNDSATDMPRPHVLMTDLPDAEERVRANIGRYLSSRTDERQRQQPLVDYENLDWGDGKNGTFGPNVHCHSWNLIVLSDCTYNVDTLPALVKTLSALHSHSASQAHVDGGKSCDTKILLATKPRHSSEKAAWKLMAADGWSVQEKVVLPLPVLHAEGQSVEVYLFSKV</sequence>
<keyword evidence="2" id="KW-1185">Reference proteome</keyword>
<dbReference type="InterPro" id="IPR029063">
    <property type="entry name" value="SAM-dependent_MTases_sf"/>
</dbReference>
<proteinExistence type="predicted"/>
<dbReference type="AlphaFoldDB" id="A0AAN6S9S9"/>
<organism evidence="1 2">
    <name type="scientific">Diplogelasinospora grovesii</name>
    <dbReference type="NCBI Taxonomy" id="303347"/>
    <lineage>
        <taxon>Eukaryota</taxon>
        <taxon>Fungi</taxon>
        <taxon>Dikarya</taxon>
        <taxon>Ascomycota</taxon>
        <taxon>Pezizomycotina</taxon>
        <taxon>Sordariomycetes</taxon>
        <taxon>Sordariomycetidae</taxon>
        <taxon>Sordariales</taxon>
        <taxon>Diplogelasinosporaceae</taxon>
        <taxon>Diplogelasinospora</taxon>
    </lineage>
</organism>
<dbReference type="InterPro" id="IPR019410">
    <property type="entry name" value="Methyltransf_16"/>
</dbReference>
<dbReference type="Pfam" id="PF10294">
    <property type="entry name" value="Methyltransf_16"/>
    <property type="match status" value="1"/>
</dbReference>
<reference evidence="2" key="1">
    <citation type="journal article" date="2023" name="Mol. Phylogenet. Evol.">
        <title>Genome-scale phylogeny and comparative genomics of the fungal order Sordariales.</title>
        <authorList>
            <person name="Hensen N."/>
            <person name="Bonometti L."/>
            <person name="Westerberg I."/>
            <person name="Brannstrom I.O."/>
            <person name="Guillou S."/>
            <person name="Cros-Aarteil S."/>
            <person name="Calhoun S."/>
            <person name="Haridas S."/>
            <person name="Kuo A."/>
            <person name="Mondo S."/>
            <person name="Pangilinan J."/>
            <person name="Riley R."/>
            <person name="LaButti K."/>
            <person name="Andreopoulos B."/>
            <person name="Lipzen A."/>
            <person name="Chen C."/>
            <person name="Yan M."/>
            <person name="Daum C."/>
            <person name="Ng V."/>
            <person name="Clum A."/>
            <person name="Steindorff A."/>
            <person name="Ohm R.A."/>
            <person name="Martin F."/>
            <person name="Silar P."/>
            <person name="Natvig D.O."/>
            <person name="Lalanne C."/>
            <person name="Gautier V."/>
            <person name="Ament-Velasquez S.L."/>
            <person name="Kruys A."/>
            <person name="Hutchinson M.I."/>
            <person name="Powell A.J."/>
            <person name="Barry K."/>
            <person name="Miller A.N."/>
            <person name="Grigoriev I.V."/>
            <person name="Debuchy R."/>
            <person name="Gladieux P."/>
            <person name="Hiltunen Thoren M."/>
            <person name="Johannesson H."/>
        </authorList>
    </citation>
    <scope>NUCLEOTIDE SEQUENCE [LARGE SCALE GENOMIC DNA]</scope>
    <source>
        <strain evidence="2">CBS 340.73</strain>
    </source>
</reference>
<dbReference type="GO" id="GO:0032259">
    <property type="term" value="P:methylation"/>
    <property type="evidence" value="ECO:0007669"/>
    <property type="project" value="UniProtKB-KW"/>
</dbReference>
<protein>
    <submittedName>
        <fullName evidence="1">Methyltransferase-domain-containing protein</fullName>
    </submittedName>
</protein>
<dbReference type="PANTHER" id="PTHR14614:SF132">
    <property type="entry name" value="PROTEIN-LYSINE METHYLTRANSFERASE C42C1.13"/>
    <property type="match status" value="1"/>
</dbReference>
<keyword evidence="1" id="KW-0808">Transferase</keyword>
<dbReference type="GO" id="GO:0005829">
    <property type="term" value="C:cytosol"/>
    <property type="evidence" value="ECO:0007669"/>
    <property type="project" value="TreeGrafter"/>
</dbReference>